<evidence type="ECO:0000313" key="2">
    <source>
        <dbReference type="Proteomes" id="UP000515152"/>
    </source>
</evidence>
<evidence type="ECO:0000256" key="1">
    <source>
        <dbReference type="SAM" id="MobiDB-lite"/>
    </source>
</evidence>
<dbReference type="RefSeq" id="XP_042564146.1">
    <property type="nucleotide sequence ID" value="XM_042708212.1"/>
</dbReference>
<feature type="compositionally biased region" description="Polar residues" evidence="1">
    <location>
        <begin position="158"/>
        <end position="172"/>
    </location>
</feature>
<reference evidence="3" key="1">
    <citation type="submission" date="2025-08" db="UniProtKB">
        <authorList>
            <consortium name="RefSeq"/>
        </authorList>
    </citation>
    <scope>IDENTIFICATION</scope>
</reference>
<dbReference type="GeneID" id="122133017"/>
<feature type="region of interest" description="Disordered" evidence="1">
    <location>
        <begin position="60"/>
        <end position="91"/>
    </location>
</feature>
<evidence type="ECO:0000313" key="3">
    <source>
        <dbReference type="RefSeq" id="XP_042564146.1"/>
    </source>
</evidence>
<sequence>MTKRRAEGVMHHDSPHKRLCFQSLCNNDTTLPGIRVVQDADASSLLSFLSNHCRKRNYVDDRETQELSRPRKKSFQSKTSWTVLTDNENNSGRFREAGVQSQSVAQEVASKKRSREENQLHEAEYIRNESEKAVEDVPTFNTFQFWRAPLPQLDMSLLQNDKSPGPTATQYTRDVESMET</sequence>
<feature type="region of interest" description="Disordered" evidence="1">
    <location>
        <begin position="158"/>
        <end position="180"/>
    </location>
</feature>
<protein>
    <submittedName>
        <fullName evidence="3">Uncharacterized protein wu:fa19b12</fullName>
    </submittedName>
</protein>
<name>A0A8M1KJA2_CLUHA</name>
<dbReference type="KEGG" id="char:122133017"/>
<proteinExistence type="predicted"/>
<feature type="compositionally biased region" description="Polar residues" evidence="1">
    <location>
        <begin position="76"/>
        <end position="91"/>
    </location>
</feature>
<dbReference type="AlphaFoldDB" id="A0A8M1KJA2"/>
<feature type="compositionally biased region" description="Basic and acidic residues" evidence="1">
    <location>
        <begin position="60"/>
        <end position="69"/>
    </location>
</feature>
<accession>A0A8M1KJA2</accession>
<dbReference type="Proteomes" id="UP000515152">
    <property type="component" value="Chromosome 7"/>
</dbReference>
<organism evidence="2 3">
    <name type="scientific">Clupea harengus</name>
    <name type="common">Atlantic herring</name>
    <dbReference type="NCBI Taxonomy" id="7950"/>
    <lineage>
        <taxon>Eukaryota</taxon>
        <taxon>Metazoa</taxon>
        <taxon>Chordata</taxon>
        <taxon>Craniata</taxon>
        <taxon>Vertebrata</taxon>
        <taxon>Euteleostomi</taxon>
        <taxon>Actinopterygii</taxon>
        <taxon>Neopterygii</taxon>
        <taxon>Teleostei</taxon>
        <taxon>Clupei</taxon>
        <taxon>Clupeiformes</taxon>
        <taxon>Clupeoidei</taxon>
        <taxon>Clupeidae</taxon>
        <taxon>Clupea</taxon>
    </lineage>
</organism>
<keyword evidence="2" id="KW-1185">Reference proteome</keyword>
<gene>
    <name evidence="3" type="primary">wu:fa19b12</name>
</gene>
<dbReference type="OrthoDB" id="8960251at2759"/>